<keyword evidence="3" id="KW-1185">Reference proteome</keyword>
<dbReference type="EMBL" id="CP089982">
    <property type="protein sequence ID" value="WXA97309.1"/>
    <property type="molecule type" value="Genomic_DNA"/>
</dbReference>
<dbReference type="RefSeq" id="WP_394847925.1">
    <property type="nucleotide sequence ID" value="NZ_CP089982.1"/>
</dbReference>
<name>A0ABZ2KGV4_9BACT</name>
<dbReference type="Proteomes" id="UP001379533">
    <property type="component" value="Chromosome"/>
</dbReference>
<evidence type="ECO:0000313" key="3">
    <source>
        <dbReference type="Proteomes" id="UP001379533"/>
    </source>
</evidence>
<proteinExistence type="predicted"/>
<protein>
    <submittedName>
        <fullName evidence="2">Uncharacterized protein</fullName>
    </submittedName>
</protein>
<reference evidence="2 3" key="1">
    <citation type="submission" date="2021-12" db="EMBL/GenBank/DDBJ databases">
        <title>Discovery of the Pendulisporaceae a myxobacterial family with distinct sporulation behavior and unique specialized metabolism.</title>
        <authorList>
            <person name="Garcia R."/>
            <person name="Popoff A."/>
            <person name="Bader C.D."/>
            <person name="Loehr J."/>
            <person name="Walesch S."/>
            <person name="Walt C."/>
            <person name="Boldt J."/>
            <person name="Bunk B."/>
            <person name="Haeckl F.J.F.P.J."/>
            <person name="Gunesch A.P."/>
            <person name="Birkelbach J."/>
            <person name="Nuebel U."/>
            <person name="Pietschmann T."/>
            <person name="Bach T."/>
            <person name="Mueller R."/>
        </authorList>
    </citation>
    <scope>NUCLEOTIDE SEQUENCE [LARGE SCALE GENOMIC DNA]</scope>
    <source>
        <strain evidence="2 3">MSr12523</strain>
    </source>
</reference>
<accession>A0ABZ2KGV4</accession>
<sequence>MTRSPLRSLFALSFMIGMPMLVLGCPKKKEAVAEVDAAPPPPPPAASSAPAELVPLDVPDAGEDAGTDAATAKKPGSGMTTSQSRVKQCCNAMRAQAKAMGNSPESAQLQAIAAQCDALAMQVGPSKGAQAPELEPLRQILKGKATLPPLCSGL</sequence>
<dbReference type="PROSITE" id="PS51257">
    <property type="entry name" value="PROKAR_LIPOPROTEIN"/>
    <property type="match status" value="1"/>
</dbReference>
<evidence type="ECO:0000256" key="1">
    <source>
        <dbReference type="SAM" id="MobiDB-lite"/>
    </source>
</evidence>
<feature type="compositionally biased region" description="Low complexity" evidence="1">
    <location>
        <begin position="67"/>
        <end position="76"/>
    </location>
</feature>
<feature type="region of interest" description="Disordered" evidence="1">
    <location>
        <begin position="31"/>
        <end position="85"/>
    </location>
</feature>
<organism evidence="2 3">
    <name type="scientific">Pendulispora brunnea</name>
    <dbReference type="NCBI Taxonomy" id="2905690"/>
    <lineage>
        <taxon>Bacteria</taxon>
        <taxon>Pseudomonadati</taxon>
        <taxon>Myxococcota</taxon>
        <taxon>Myxococcia</taxon>
        <taxon>Myxococcales</taxon>
        <taxon>Sorangiineae</taxon>
        <taxon>Pendulisporaceae</taxon>
        <taxon>Pendulispora</taxon>
    </lineage>
</organism>
<evidence type="ECO:0000313" key="2">
    <source>
        <dbReference type="EMBL" id="WXA97309.1"/>
    </source>
</evidence>
<gene>
    <name evidence="2" type="ORF">LZC95_10730</name>
</gene>
<feature type="compositionally biased region" description="Low complexity" evidence="1">
    <location>
        <begin position="46"/>
        <end position="56"/>
    </location>
</feature>